<evidence type="ECO:0000313" key="3">
    <source>
        <dbReference type="EMBL" id="OOK75939.1"/>
    </source>
</evidence>
<keyword evidence="2" id="KW-0812">Transmembrane</keyword>
<sequence>MGEMSRTERWTIIGVGVAVAGVLVAFLAWWFPRQAGGGANNASGAGSSVGAGITPPAQTAPAPPGYRVPSYNPTQTDSPPTAPPRDLPVPATTPSTAIDSVYVSVDSGNGLILRKGEVFELQPTTPSSINPPYMTFRWSSQGPGGQVGSSNCNVSADISGPGAYPQHRRSSDCTGRVSPDLQIMMPGTYVVSVMVTPPGADPR</sequence>
<comment type="caution">
    <text evidence="3">The sequence shown here is derived from an EMBL/GenBank/DDBJ whole genome shotgun (WGS) entry which is preliminary data.</text>
</comment>
<name>A0A1V3X9P1_MYCKA</name>
<feature type="transmembrane region" description="Helical" evidence="2">
    <location>
        <begin position="12"/>
        <end position="31"/>
    </location>
</feature>
<keyword evidence="2" id="KW-0472">Membrane</keyword>
<gene>
    <name evidence="3" type="ORF">BZL30_4134</name>
</gene>
<feature type="compositionally biased region" description="Low complexity" evidence="1">
    <location>
        <begin position="40"/>
        <end position="60"/>
    </location>
</feature>
<reference evidence="3 4" key="1">
    <citation type="submission" date="2017-02" db="EMBL/GenBank/DDBJ databases">
        <title>Complete genome sequences of Mycobacterium kansasii strains isolated from rhesus macaques.</title>
        <authorList>
            <person name="Panda A."/>
            <person name="Nagaraj S."/>
            <person name="Zhao X."/>
            <person name="Tettelin H."/>
            <person name="Detolla L.J."/>
        </authorList>
    </citation>
    <scope>NUCLEOTIDE SEQUENCE [LARGE SCALE GENOMIC DNA]</scope>
    <source>
        <strain evidence="3 4">11-3813</strain>
    </source>
</reference>
<evidence type="ECO:0000256" key="2">
    <source>
        <dbReference type="SAM" id="Phobius"/>
    </source>
</evidence>
<evidence type="ECO:0000256" key="1">
    <source>
        <dbReference type="SAM" id="MobiDB-lite"/>
    </source>
</evidence>
<accession>A0A1V3X9P1</accession>
<keyword evidence="2" id="KW-1133">Transmembrane helix</keyword>
<feature type="region of interest" description="Disordered" evidence="1">
    <location>
        <begin position="39"/>
        <end position="93"/>
    </location>
</feature>
<evidence type="ECO:0000313" key="4">
    <source>
        <dbReference type="Proteomes" id="UP000189229"/>
    </source>
</evidence>
<dbReference type="Proteomes" id="UP000189229">
    <property type="component" value="Unassembled WGS sequence"/>
</dbReference>
<proteinExistence type="predicted"/>
<dbReference type="AlphaFoldDB" id="A0A1V3X9P1"/>
<dbReference type="EMBL" id="MVBM01000003">
    <property type="protein sequence ID" value="OOK75939.1"/>
    <property type="molecule type" value="Genomic_DNA"/>
</dbReference>
<organism evidence="3 4">
    <name type="scientific">Mycobacterium kansasii</name>
    <dbReference type="NCBI Taxonomy" id="1768"/>
    <lineage>
        <taxon>Bacteria</taxon>
        <taxon>Bacillati</taxon>
        <taxon>Actinomycetota</taxon>
        <taxon>Actinomycetes</taxon>
        <taxon>Mycobacteriales</taxon>
        <taxon>Mycobacteriaceae</taxon>
        <taxon>Mycobacterium</taxon>
    </lineage>
</organism>
<protein>
    <submittedName>
        <fullName evidence="3">Uncharacterized protein</fullName>
    </submittedName>
</protein>